<dbReference type="InterPro" id="IPR003661">
    <property type="entry name" value="HisK_dim/P_dom"/>
</dbReference>
<dbReference type="Pfam" id="PF00512">
    <property type="entry name" value="HisKA"/>
    <property type="match status" value="1"/>
</dbReference>
<dbReference type="Gene3D" id="1.10.287.130">
    <property type="match status" value="1"/>
</dbReference>
<evidence type="ECO:0000256" key="2">
    <source>
        <dbReference type="ARBA" id="ARBA00004651"/>
    </source>
</evidence>
<keyword evidence="21" id="KW-1185">Reference proteome</keyword>
<dbReference type="Pfam" id="PF00672">
    <property type="entry name" value="HAMP"/>
    <property type="match status" value="1"/>
</dbReference>
<organism evidence="20 21">
    <name type="scientific">Cytobacillus mangrovibacter</name>
    <dbReference type="NCBI Taxonomy" id="3299024"/>
    <lineage>
        <taxon>Bacteria</taxon>
        <taxon>Bacillati</taxon>
        <taxon>Bacillota</taxon>
        <taxon>Bacilli</taxon>
        <taxon>Bacillales</taxon>
        <taxon>Bacillaceae</taxon>
        <taxon>Cytobacillus</taxon>
    </lineage>
</organism>
<dbReference type="InterPro" id="IPR004358">
    <property type="entry name" value="Sig_transdc_His_kin-like_C"/>
</dbReference>
<keyword evidence="5" id="KW-0597">Phosphoprotein</keyword>
<accession>A0ABW6K2A6</accession>
<evidence type="ECO:0000256" key="12">
    <source>
        <dbReference type="ARBA" id="ARBA00023012"/>
    </source>
</evidence>
<evidence type="ECO:0000256" key="13">
    <source>
        <dbReference type="ARBA" id="ARBA00023026"/>
    </source>
</evidence>
<dbReference type="CDD" id="cd00075">
    <property type="entry name" value="HATPase"/>
    <property type="match status" value="1"/>
</dbReference>
<dbReference type="InterPro" id="IPR003594">
    <property type="entry name" value="HATPase_dom"/>
</dbReference>
<dbReference type="Pfam" id="PF02518">
    <property type="entry name" value="HATPase_c"/>
    <property type="match status" value="1"/>
</dbReference>
<dbReference type="SMART" id="SM00388">
    <property type="entry name" value="HisKA"/>
    <property type="match status" value="1"/>
</dbReference>
<feature type="domain" description="HAMP" evidence="19">
    <location>
        <begin position="74"/>
        <end position="126"/>
    </location>
</feature>
<dbReference type="EMBL" id="JBIACJ010000008">
    <property type="protein sequence ID" value="MFE8697717.1"/>
    <property type="molecule type" value="Genomic_DNA"/>
</dbReference>
<reference evidence="20 21" key="1">
    <citation type="submission" date="2024-08" db="EMBL/GenBank/DDBJ databases">
        <title>Two novel Cytobacillus novel species.</title>
        <authorList>
            <person name="Liu G."/>
        </authorList>
    </citation>
    <scope>NUCLEOTIDE SEQUENCE [LARGE SCALE GENOMIC DNA]</scope>
    <source>
        <strain evidence="20 21">FJAT-53684</strain>
    </source>
</reference>
<comment type="function">
    <text evidence="15">Member of the two-component regulatory system HssS/HssR involved in intracellular heme homeostasis and tempering of staphylococcal virulence. HssS functions as a heme sensor histidine kinase which is autophosphorylated at a histidine residue and transfers its phosphate group to an aspartate residue of HssR. HssR/HssS activates the expression of hrtAB, an efflux pump, in response to extracellular heme, hemin, hemoglobin or blood.</text>
</comment>
<evidence type="ECO:0000256" key="6">
    <source>
        <dbReference type="ARBA" id="ARBA00022679"/>
    </source>
</evidence>
<dbReference type="RefSeq" id="WP_389221410.1">
    <property type="nucleotide sequence ID" value="NZ_JBIACJ010000008.1"/>
</dbReference>
<dbReference type="InterPro" id="IPR003660">
    <property type="entry name" value="HAMP_dom"/>
</dbReference>
<dbReference type="GO" id="GO:0005524">
    <property type="term" value="F:ATP binding"/>
    <property type="evidence" value="ECO:0007669"/>
    <property type="project" value="UniProtKB-KW"/>
</dbReference>
<evidence type="ECO:0000256" key="16">
    <source>
        <dbReference type="ARBA" id="ARBA00040841"/>
    </source>
</evidence>
<gene>
    <name evidence="20" type="ORF">ACFYKT_15365</name>
</gene>
<dbReference type="PANTHER" id="PTHR45528">
    <property type="entry name" value="SENSOR HISTIDINE KINASE CPXA"/>
    <property type="match status" value="1"/>
</dbReference>
<dbReference type="SMART" id="SM00304">
    <property type="entry name" value="HAMP"/>
    <property type="match status" value="1"/>
</dbReference>
<evidence type="ECO:0000256" key="4">
    <source>
        <dbReference type="ARBA" id="ARBA00022475"/>
    </source>
</evidence>
<evidence type="ECO:0000256" key="7">
    <source>
        <dbReference type="ARBA" id="ARBA00022692"/>
    </source>
</evidence>
<protein>
    <recommendedName>
        <fullName evidence="16">Heme sensor protein HssS</fullName>
        <ecNumber evidence="3">2.7.13.3</ecNumber>
    </recommendedName>
</protein>
<dbReference type="SMART" id="SM00387">
    <property type="entry name" value="HATPase_c"/>
    <property type="match status" value="1"/>
</dbReference>
<dbReference type="InterPro" id="IPR036097">
    <property type="entry name" value="HisK_dim/P_sf"/>
</dbReference>
<dbReference type="Gene3D" id="3.30.565.10">
    <property type="entry name" value="Histidine kinase-like ATPase, C-terminal domain"/>
    <property type="match status" value="1"/>
</dbReference>
<evidence type="ECO:0000256" key="11">
    <source>
        <dbReference type="ARBA" id="ARBA00022989"/>
    </source>
</evidence>
<keyword evidence="11 17" id="KW-1133">Transmembrane helix</keyword>
<evidence type="ECO:0000256" key="5">
    <source>
        <dbReference type="ARBA" id="ARBA00022553"/>
    </source>
</evidence>
<dbReference type="InterPro" id="IPR005467">
    <property type="entry name" value="His_kinase_dom"/>
</dbReference>
<evidence type="ECO:0000259" key="19">
    <source>
        <dbReference type="PROSITE" id="PS50885"/>
    </source>
</evidence>
<dbReference type="Proteomes" id="UP001601058">
    <property type="component" value="Unassembled WGS sequence"/>
</dbReference>
<keyword evidence="14 17" id="KW-0472">Membrane</keyword>
<name>A0ABW6K2A6_9BACI</name>
<comment type="caution">
    <text evidence="20">The sequence shown here is derived from an EMBL/GenBank/DDBJ whole genome shotgun (WGS) entry which is preliminary data.</text>
</comment>
<dbReference type="SUPFAM" id="SSF158472">
    <property type="entry name" value="HAMP domain-like"/>
    <property type="match status" value="1"/>
</dbReference>
<keyword evidence="10 20" id="KW-0067">ATP-binding</keyword>
<dbReference type="PRINTS" id="PR00344">
    <property type="entry name" value="BCTRLSENSOR"/>
</dbReference>
<keyword evidence="9" id="KW-0418">Kinase</keyword>
<evidence type="ECO:0000256" key="1">
    <source>
        <dbReference type="ARBA" id="ARBA00000085"/>
    </source>
</evidence>
<dbReference type="CDD" id="cd00082">
    <property type="entry name" value="HisKA"/>
    <property type="match status" value="1"/>
</dbReference>
<proteinExistence type="predicted"/>
<evidence type="ECO:0000256" key="8">
    <source>
        <dbReference type="ARBA" id="ARBA00022741"/>
    </source>
</evidence>
<dbReference type="InterPro" id="IPR036890">
    <property type="entry name" value="HATPase_C_sf"/>
</dbReference>
<keyword evidence="4" id="KW-1003">Cell membrane</keyword>
<dbReference type="PROSITE" id="PS50885">
    <property type="entry name" value="HAMP"/>
    <property type="match status" value="1"/>
</dbReference>
<evidence type="ECO:0000256" key="17">
    <source>
        <dbReference type="SAM" id="Phobius"/>
    </source>
</evidence>
<feature type="transmembrane region" description="Helical" evidence="17">
    <location>
        <begin position="12"/>
        <end position="38"/>
    </location>
</feature>
<evidence type="ECO:0000256" key="10">
    <source>
        <dbReference type="ARBA" id="ARBA00022840"/>
    </source>
</evidence>
<dbReference type="CDD" id="cd06225">
    <property type="entry name" value="HAMP"/>
    <property type="match status" value="1"/>
</dbReference>
<comment type="subcellular location">
    <subcellularLocation>
        <location evidence="2">Cell membrane</location>
        <topology evidence="2">Multi-pass membrane protein</topology>
    </subcellularLocation>
</comment>
<keyword evidence="7 17" id="KW-0812">Transmembrane</keyword>
<dbReference type="Gene3D" id="6.10.340.10">
    <property type="match status" value="1"/>
</dbReference>
<dbReference type="EC" id="2.7.13.3" evidence="3"/>
<evidence type="ECO:0000256" key="3">
    <source>
        <dbReference type="ARBA" id="ARBA00012438"/>
    </source>
</evidence>
<feature type="transmembrane region" description="Helical" evidence="17">
    <location>
        <begin position="50"/>
        <end position="72"/>
    </location>
</feature>
<evidence type="ECO:0000256" key="15">
    <source>
        <dbReference type="ARBA" id="ARBA00037219"/>
    </source>
</evidence>
<keyword evidence="12" id="KW-0902">Two-component regulatory system</keyword>
<dbReference type="PROSITE" id="PS51257">
    <property type="entry name" value="PROKAR_LIPOPROTEIN"/>
    <property type="match status" value="1"/>
</dbReference>
<evidence type="ECO:0000256" key="9">
    <source>
        <dbReference type="ARBA" id="ARBA00022777"/>
    </source>
</evidence>
<comment type="catalytic activity">
    <reaction evidence="1">
        <text>ATP + protein L-histidine = ADP + protein N-phospho-L-histidine.</text>
        <dbReference type="EC" id="2.7.13.3"/>
    </reaction>
</comment>
<dbReference type="InterPro" id="IPR050398">
    <property type="entry name" value="HssS/ArlS-like"/>
</dbReference>
<evidence type="ECO:0000259" key="18">
    <source>
        <dbReference type="PROSITE" id="PS50109"/>
    </source>
</evidence>
<feature type="domain" description="Histidine kinase" evidence="18">
    <location>
        <begin position="134"/>
        <end position="347"/>
    </location>
</feature>
<sequence length="349" mass="39607">MNKFSHSIRAKFTLLFISILLISCLSALGIVIIATPNLNEIITLEINRDVVLLLTATVILCAVIGSILMFIATKIISKPISYISDATKEVAKGNFDVQIHYQRKDEIGVLAENFSLMTDELKNIEYLRKDFMRNVSHEFKTPIASIQGFVEIIKDKNLSREKFDEYTDIIIEEAKRLNNLSTNILRLSKLDNQVIQNKKVNFSLDEQLRRTILLFEEQWSKKQLELEINLEKVDYESYEELVQQLWINLIGNAIKFSHENGMISISLKKNGDAIVVQIKDEGIGISKENQPRIFEKFFQGDVSRSEEGNGLGLAIVKRIIEICNGSISFTSKEGEGTCFTITLPLNLLG</sequence>
<dbReference type="PANTHER" id="PTHR45528:SF11">
    <property type="entry name" value="HISTIDINE KINASE"/>
    <property type="match status" value="1"/>
</dbReference>
<dbReference type="PROSITE" id="PS50109">
    <property type="entry name" value="HIS_KIN"/>
    <property type="match status" value="1"/>
</dbReference>
<keyword evidence="13" id="KW-0843">Virulence</keyword>
<dbReference type="SUPFAM" id="SSF55874">
    <property type="entry name" value="ATPase domain of HSP90 chaperone/DNA topoisomerase II/histidine kinase"/>
    <property type="match status" value="1"/>
</dbReference>
<evidence type="ECO:0000313" key="21">
    <source>
        <dbReference type="Proteomes" id="UP001601058"/>
    </source>
</evidence>
<keyword evidence="6" id="KW-0808">Transferase</keyword>
<keyword evidence="8" id="KW-0547">Nucleotide-binding</keyword>
<dbReference type="SUPFAM" id="SSF47384">
    <property type="entry name" value="Homodimeric domain of signal transducing histidine kinase"/>
    <property type="match status" value="1"/>
</dbReference>
<evidence type="ECO:0000256" key="14">
    <source>
        <dbReference type="ARBA" id="ARBA00023136"/>
    </source>
</evidence>
<evidence type="ECO:0000313" key="20">
    <source>
        <dbReference type="EMBL" id="MFE8697717.1"/>
    </source>
</evidence>